<keyword evidence="1" id="KW-0547">Nucleotide-binding</keyword>
<dbReference type="PRINTS" id="PR00449">
    <property type="entry name" value="RASTRNSFRMNG"/>
</dbReference>
<evidence type="ECO:0000313" key="2">
    <source>
        <dbReference type="EMBL" id="CAE0815994.1"/>
    </source>
</evidence>
<gene>
    <name evidence="2" type="ORF">EGYM00163_LOCUS27153</name>
</gene>
<reference evidence="2" key="1">
    <citation type="submission" date="2021-01" db="EMBL/GenBank/DDBJ databases">
        <authorList>
            <person name="Corre E."/>
            <person name="Pelletier E."/>
            <person name="Niang G."/>
            <person name="Scheremetjew M."/>
            <person name="Finn R."/>
            <person name="Kale V."/>
            <person name="Holt S."/>
            <person name="Cochrane G."/>
            <person name="Meng A."/>
            <person name="Brown T."/>
            <person name="Cohen L."/>
        </authorList>
    </citation>
    <scope>NUCLEOTIDE SEQUENCE</scope>
    <source>
        <strain evidence="2">CCMP1594</strain>
    </source>
</reference>
<protein>
    <submittedName>
        <fullName evidence="2">Uncharacterized protein</fullName>
    </submittedName>
</protein>
<accession>A0A7S4L9W7</accession>
<dbReference type="InterPro" id="IPR001806">
    <property type="entry name" value="Small_GTPase"/>
</dbReference>
<dbReference type="GO" id="GO:0003924">
    <property type="term" value="F:GTPase activity"/>
    <property type="evidence" value="ECO:0007669"/>
    <property type="project" value="InterPro"/>
</dbReference>
<name>A0A7S4L9W7_9EUGL</name>
<proteinExistence type="predicted"/>
<dbReference type="SMART" id="SM00175">
    <property type="entry name" value="RAB"/>
    <property type="match status" value="1"/>
</dbReference>
<organism evidence="2">
    <name type="scientific">Eutreptiella gymnastica</name>
    <dbReference type="NCBI Taxonomy" id="73025"/>
    <lineage>
        <taxon>Eukaryota</taxon>
        <taxon>Discoba</taxon>
        <taxon>Euglenozoa</taxon>
        <taxon>Euglenida</taxon>
        <taxon>Spirocuta</taxon>
        <taxon>Euglenophyceae</taxon>
        <taxon>Eutreptiales</taxon>
        <taxon>Eutreptiaceae</taxon>
        <taxon>Eutreptiella</taxon>
    </lineage>
</organism>
<dbReference type="PANTHER" id="PTHR47978">
    <property type="match status" value="1"/>
</dbReference>
<sequence>MVVLRCKVAIVGEATVGKSAMVQMFHTNGASFPKNYLMTQGVDFCVKEVAVPDTDATVELYIFDISGQQIYSRIVDQYVQDKAKTPGAAPEPTAVSVLENTSFCALVYDVTNKDSFDRCTKWLEMCRKYRKNMNAILVGNKADLTDRQVVSAVMGEGYARGQGLEFFQISSLQKSEVETPFNHIAQAYHKLYEAKLKALKDEDVIVMN</sequence>
<dbReference type="InterPro" id="IPR027417">
    <property type="entry name" value="P-loop_NTPase"/>
</dbReference>
<dbReference type="SMART" id="SM00173">
    <property type="entry name" value="RAS"/>
    <property type="match status" value="1"/>
</dbReference>
<dbReference type="Pfam" id="PF00071">
    <property type="entry name" value="Ras"/>
    <property type="match status" value="2"/>
</dbReference>
<dbReference type="Gene3D" id="3.40.50.300">
    <property type="entry name" value="P-loop containing nucleotide triphosphate hydrolases"/>
    <property type="match status" value="1"/>
</dbReference>
<dbReference type="SUPFAM" id="SSF52540">
    <property type="entry name" value="P-loop containing nucleoside triphosphate hydrolases"/>
    <property type="match status" value="1"/>
</dbReference>
<dbReference type="PROSITE" id="PS51419">
    <property type="entry name" value="RAB"/>
    <property type="match status" value="1"/>
</dbReference>
<evidence type="ECO:0000256" key="1">
    <source>
        <dbReference type="ARBA" id="ARBA00022741"/>
    </source>
</evidence>
<dbReference type="AlphaFoldDB" id="A0A7S4L9W7"/>
<dbReference type="EMBL" id="HBJA01077468">
    <property type="protein sequence ID" value="CAE0815994.1"/>
    <property type="molecule type" value="Transcribed_RNA"/>
</dbReference>
<dbReference type="GO" id="GO:0005525">
    <property type="term" value="F:GTP binding"/>
    <property type="evidence" value="ECO:0007669"/>
    <property type="project" value="InterPro"/>
</dbReference>